<dbReference type="AlphaFoldDB" id="A0A2M7UYZ5"/>
<dbReference type="Proteomes" id="UP000230760">
    <property type="component" value="Unassembled WGS sequence"/>
</dbReference>
<evidence type="ECO:0000313" key="3">
    <source>
        <dbReference type="Proteomes" id="UP000230760"/>
    </source>
</evidence>
<comment type="caution">
    <text evidence="2">The sequence shown here is derived from an EMBL/GenBank/DDBJ whole genome shotgun (WGS) entry which is preliminary data.</text>
</comment>
<accession>A0A2M7UYZ5</accession>
<feature type="transmembrane region" description="Helical" evidence="1">
    <location>
        <begin position="109"/>
        <end position="130"/>
    </location>
</feature>
<gene>
    <name evidence="2" type="ORF">COX90_00815</name>
</gene>
<dbReference type="EMBL" id="PFPB01000018">
    <property type="protein sequence ID" value="PIZ89148.1"/>
    <property type="molecule type" value="Genomic_DNA"/>
</dbReference>
<reference evidence="3" key="1">
    <citation type="submission" date="2017-09" db="EMBL/GenBank/DDBJ databases">
        <title>Depth-based differentiation of microbial function through sediment-hosted aquifers and enrichment of novel symbionts in the deep terrestrial subsurface.</title>
        <authorList>
            <person name="Probst A.J."/>
            <person name="Ladd B."/>
            <person name="Jarett J.K."/>
            <person name="Geller-Mcgrath D.E."/>
            <person name="Sieber C.M.K."/>
            <person name="Emerson J.B."/>
            <person name="Anantharaman K."/>
            <person name="Thomas B.C."/>
            <person name="Malmstrom R."/>
            <person name="Stieglmeier M."/>
            <person name="Klingl A."/>
            <person name="Woyke T."/>
            <person name="Ryan C.M."/>
            <person name="Banfield J.F."/>
        </authorList>
    </citation>
    <scope>NUCLEOTIDE SEQUENCE [LARGE SCALE GENOMIC DNA]</scope>
</reference>
<keyword evidence="1" id="KW-0472">Membrane</keyword>
<proteinExistence type="predicted"/>
<name>A0A2M7UYZ5_9BACT</name>
<sequence length="634" mass="69748">MSLKVKSLIFSLLFIGLSLKAGFAFGQKVEIIYPNLPSFFNADSPNVISEKIKNNEIEKDKAFPLYIKYFYGLAIMLSGFITLVVIVYGGFKYVISSGNPASLSAAREWISGGVIGLLLILSIHIILITLNPNLIMLGLSAPAIEKCDCSSASLSPYCQVQCKTPPQVEETKEYWAEIPTGRLIERVLKKSEEARDVAKKTLEVANRLKEATAELQSLLLECGCRVSNCDSSGCSFISCGSPVPAGKPIRPCPDWDRIDALLNTHCTNPDPSAPPPAYTSFPFGCFYYYSTNPNDPTDCSCMNPDPIEGKITCRGEHGGCCPMHGFWGVCGVTDCQGIGGGRCPEYPGHDCPETWLIGGPSLEPVCTVGIIPGLIGELSYWRGKTISAYNALRKEYIYLKAAEGMVKNTNFLESYLNFNNYKEDLTYIEEVKLNPWKDIDLKKSPLTGQIESEDPATFYVLKDEIAEMFDAIEHSTFESDNPYVQPPGGPAPPPPGGSDCNFCEIPLHYTNAVPTTEIRDHFASLFPNSKINSDCDGMMCWDYVIQEAKKMGWNPVVLLALWGEESAFSQSDAWDLGIVGYSGGSDIIPQMQGFKEIADSYSDWCTNTEDHCGTDFCCFMKFWAGGPSCSFYTP</sequence>
<keyword evidence="1" id="KW-1133">Transmembrane helix</keyword>
<organism evidence="2 3">
    <name type="scientific">Candidatus Nealsonbacteria bacterium CG_4_10_14_0_2_um_filter_38_17</name>
    <dbReference type="NCBI Taxonomy" id="1974680"/>
    <lineage>
        <taxon>Bacteria</taxon>
        <taxon>Candidatus Nealsoniibacteriota</taxon>
    </lineage>
</organism>
<evidence type="ECO:0008006" key="4">
    <source>
        <dbReference type="Google" id="ProtNLM"/>
    </source>
</evidence>
<feature type="transmembrane region" description="Helical" evidence="1">
    <location>
        <begin position="69"/>
        <end position="88"/>
    </location>
</feature>
<feature type="non-terminal residue" evidence="2">
    <location>
        <position position="634"/>
    </location>
</feature>
<protein>
    <recommendedName>
        <fullName evidence="4">Transglycosylase SLT domain-containing protein</fullName>
    </recommendedName>
</protein>
<evidence type="ECO:0000256" key="1">
    <source>
        <dbReference type="SAM" id="Phobius"/>
    </source>
</evidence>
<keyword evidence="1" id="KW-0812">Transmembrane</keyword>
<evidence type="ECO:0000313" key="2">
    <source>
        <dbReference type="EMBL" id="PIZ89148.1"/>
    </source>
</evidence>